<sequence length="69" mass="7996">MMEKISVAGNDQAPLYKWLTQKSENGKIDQEVTWNFQKFLIDKKGNLVDVVMPKESPKSKVILDWLTKD</sequence>
<dbReference type="Gene3D" id="3.40.30.10">
    <property type="entry name" value="Glutaredoxin"/>
    <property type="match status" value="1"/>
</dbReference>
<reference evidence="4" key="1">
    <citation type="submission" date="2019-08" db="EMBL/GenBank/DDBJ databases">
        <authorList>
            <person name="Kucharzyk K."/>
            <person name="Murdoch R.W."/>
            <person name="Higgins S."/>
            <person name="Loffler F."/>
        </authorList>
    </citation>
    <scope>NUCLEOTIDE SEQUENCE</scope>
</reference>
<accession>A0A644XNX6</accession>
<dbReference type="AlphaFoldDB" id="A0A644XNX6"/>
<dbReference type="PANTHER" id="PTHR11592:SF78">
    <property type="entry name" value="GLUTATHIONE PEROXIDASE"/>
    <property type="match status" value="1"/>
</dbReference>
<keyword evidence="2 4" id="KW-0575">Peroxidase</keyword>
<keyword evidence="3" id="KW-0560">Oxidoreductase</keyword>
<dbReference type="SUPFAM" id="SSF52833">
    <property type="entry name" value="Thioredoxin-like"/>
    <property type="match status" value="1"/>
</dbReference>
<evidence type="ECO:0000256" key="1">
    <source>
        <dbReference type="ARBA" id="ARBA00006926"/>
    </source>
</evidence>
<dbReference type="PROSITE" id="PS51355">
    <property type="entry name" value="GLUTATHIONE_PEROXID_3"/>
    <property type="match status" value="1"/>
</dbReference>
<dbReference type="InterPro" id="IPR000889">
    <property type="entry name" value="Glutathione_peroxidase"/>
</dbReference>
<evidence type="ECO:0000256" key="3">
    <source>
        <dbReference type="ARBA" id="ARBA00023002"/>
    </source>
</evidence>
<organism evidence="4">
    <name type="scientific">bioreactor metagenome</name>
    <dbReference type="NCBI Taxonomy" id="1076179"/>
    <lineage>
        <taxon>unclassified sequences</taxon>
        <taxon>metagenomes</taxon>
        <taxon>ecological metagenomes</taxon>
    </lineage>
</organism>
<protein>
    <submittedName>
        <fullName evidence="4">Glutathione peroxidase BsaA</fullName>
    </submittedName>
</protein>
<dbReference type="InterPro" id="IPR036249">
    <property type="entry name" value="Thioredoxin-like_sf"/>
</dbReference>
<name>A0A644XNX6_9ZZZZ</name>
<evidence type="ECO:0000313" key="4">
    <source>
        <dbReference type="EMBL" id="MPM17845.1"/>
    </source>
</evidence>
<dbReference type="PANTHER" id="PTHR11592">
    <property type="entry name" value="GLUTATHIONE PEROXIDASE"/>
    <property type="match status" value="1"/>
</dbReference>
<evidence type="ECO:0000256" key="2">
    <source>
        <dbReference type="ARBA" id="ARBA00022559"/>
    </source>
</evidence>
<comment type="similarity">
    <text evidence="1">Belongs to the glutathione peroxidase family.</text>
</comment>
<gene>
    <name evidence="4" type="primary">bsaA_9</name>
    <name evidence="4" type="ORF">SDC9_64244</name>
</gene>
<dbReference type="GO" id="GO:0004601">
    <property type="term" value="F:peroxidase activity"/>
    <property type="evidence" value="ECO:0007669"/>
    <property type="project" value="UniProtKB-KW"/>
</dbReference>
<dbReference type="EMBL" id="VSSQ01002872">
    <property type="protein sequence ID" value="MPM17845.1"/>
    <property type="molecule type" value="Genomic_DNA"/>
</dbReference>
<dbReference type="GO" id="GO:0034599">
    <property type="term" value="P:cellular response to oxidative stress"/>
    <property type="evidence" value="ECO:0007669"/>
    <property type="project" value="TreeGrafter"/>
</dbReference>
<comment type="caution">
    <text evidence="4">The sequence shown here is derived from an EMBL/GenBank/DDBJ whole genome shotgun (WGS) entry which is preliminary data.</text>
</comment>
<proteinExistence type="inferred from homology"/>